<comment type="catalytic activity">
    <reaction evidence="1">
        <text>(2S)-2-acetolactate + H(+) = (R)-acetoin + CO2</text>
        <dbReference type="Rhea" id="RHEA:21580"/>
        <dbReference type="ChEBI" id="CHEBI:15378"/>
        <dbReference type="ChEBI" id="CHEBI:15686"/>
        <dbReference type="ChEBI" id="CHEBI:16526"/>
        <dbReference type="ChEBI" id="CHEBI:58476"/>
        <dbReference type="EC" id="4.1.1.5"/>
    </reaction>
</comment>
<dbReference type="Pfam" id="PF03306">
    <property type="entry name" value="AAL_decarboxy"/>
    <property type="match status" value="1"/>
</dbReference>
<evidence type="ECO:0000256" key="7">
    <source>
        <dbReference type="ARBA" id="ARBA00023061"/>
    </source>
</evidence>
<evidence type="ECO:0000256" key="1">
    <source>
        <dbReference type="ARBA" id="ARBA00001784"/>
    </source>
</evidence>
<keyword evidence="7" id="KW-0005">Acetoin biosynthesis</keyword>
<evidence type="ECO:0000313" key="9">
    <source>
        <dbReference type="EMBL" id="KZZ91600.1"/>
    </source>
</evidence>
<keyword evidence="10" id="KW-1185">Reference proteome</keyword>
<dbReference type="CDD" id="cd17299">
    <property type="entry name" value="acetolactate_decarboxylase"/>
    <property type="match status" value="1"/>
</dbReference>
<protein>
    <recommendedName>
        <fullName evidence="5">Alpha-acetolactate decarboxylase</fullName>
        <ecNumber evidence="4">4.1.1.5</ecNumber>
    </recommendedName>
</protein>
<dbReference type="Gene3D" id="3.30.1330.80">
    <property type="entry name" value="Hypothetical protein, similar to alpha- acetolactate decarboxylase, domain 2"/>
    <property type="match status" value="2"/>
</dbReference>
<dbReference type="PANTHER" id="PTHR35524:SF1">
    <property type="entry name" value="ALPHA-ACETOLACTATE DECARBOXYLASE"/>
    <property type="match status" value="1"/>
</dbReference>
<dbReference type="PANTHER" id="PTHR35524">
    <property type="entry name" value="ALPHA-ACETOLACTATE DECARBOXYLASE"/>
    <property type="match status" value="1"/>
</dbReference>
<evidence type="ECO:0000256" key="2">
    <source>
        <dbReference type="ARBA" id="ARBA00005170"/>
    </source>
</evidence>
<gene>
    <name evidence="9" type="ORF">AAP_03306</name>
</gene>
<dbReference type="VEuPathDB" id="FungiDB:AAP_03306"/>
<dbReference type="InterPro" id="IPR005128">
    <property type="entry name" value="Acetolactate_a_deCO2ase"/>
</dbReference>
<evidence type="ECO:0000256" key="4">
    <source>
        <dbReference type="ARBA" id="ARBA00013204"/>
    </source>
</evidence>
<dbReference type="EMBL" id="AZGZ01000013">
    <property type="protein sequence ID" value="KZZ91600.1"/>
    <property type="molecule type" value="Genomic_DNA"/>
</dbReference>
<evidence type="ECO:0000256" key="5">
    <source>
        <dbReference type="ARBA" id="ARBA00020164"/>
    </source>
</evidence>
<organism evidence="9 10">
    <name type="scientific">Ascosphaera apis ARSEF 7405</name>
    <dbReference type="NCBI Taxonomy" id="392613"/>
    <lineage>
        <taxon>Eukaryota</taxon>
        <taxon>Fungi</taxon>
        <taxon>Dikarya</taxon>
        <taxon>Ascomycota</taxon>
        <taxon>Pezizomycotina</taxon>
        <taxon>Eurotiomycetes</taxon>
        <taxon>Eurotiomycetidae</taxon>
        <taxon>Onygenales</taxon>
        <taxon>Ascosphaeraceae</taxon>
        <taxon>Ascosphaera</taxon>
    </lineage>
</organism>
<reference evidence="9 10" key="1">
    <citation type="journal article" date="2016" name="Genome Biol. Evol.">
        <title>Divergent and convergent evolution of fungal pathogenicity.</title>
        <authorList>
            <person name="Shang Y."/>
            <person name="Xiao G."/>
            <person name="Zheng P."/>
            <person name="Cen K."/>
            <person name="Zhan S."/>
            <person name="Wang C."/>
        </authorList>
    </citation>
    <scope>NUCLEOTIDE SEQUENCE [LARGE SCALE GENOMIC DNA]</scope>
    <source>
        <strain evidence="9 10">ARSEF 7405</strain>
    </source>
</reference>
<evidence type="ECO:0000256" key="6">
    <source>
        <dbReference type="ARBA" id="ARBA00022793"/>
    </source>
</evidence>
<comment type="caution">
    <text evidence="9">The sequence shown here is derived from an EMBL/GenBank/DDBJ whole genome shotgun (WGS) entry which is preliminary data.</text>
</comment>
<dbReference type="NCBIfam" id="TIGR01252">
    <property type="entry name" value="acetolac_decarb"/>
    <property type="match status" value="1"/>
</dbReference>
<dbReference type="UniPathway" id="UPA00626">
    <property type="reaction ID" value="UER00678"/>
</dbReference>
<evidence type="ECO:0000256" key="3">
    <source>
        <dbReference type="ARBA" id="ARBA00007106"/>
    </source>
</evidence>
<dbReference type="OrthoDB" id="509395at2759"/>
<name>A0A166NQ32_9EURO</name>
<dbReference type="SUPFAM" id="SSF117856">
    <property type="entry name" value="AF0104/ALDC/Ptd012-like"/>
    <property type="match status" value="1"/>
</dbReference>
<dbReference type="GO" id="GO:0045151">
    <property type="term" value="P:acetoin biosynthetic process"/>
    <property type="evidence" value="ECO:0007669"/>
    <property type="project" value="UniProtKB-KW"/>
</dbReference>
<evidence type="ECO:0000256" key="8">
    <source>
        <dbReference type="ARBA" id="ARBA00023239"/>
    </source>
</evidence>
<evidence type="ECO:0000313" key="10">
    <source>
        <dbReference type="Proteomes" id="UP000242877"/>
    </source>
</evidence>
<dbReference type="Proteomes" id="UP000242877">
    <property type="component" value="Unassembled WGS sequence"/>
</dbReference>
<keyword evidence="6" id="KW-0210">Decarboxylase</keyword>
<dbReference type="GO" id="GO:0047605">
    <property type="term" value="F:acetolactate decarboxylase activity"/>
    <property type="evidence" value="ECO:0007669"/>
    <property type="project" value="UniProtKB-EC"/>
</dbReference>
<dbReference type="PIRSF" id="PIRSF001332">
    <property type="entry name" value="Acetolac_decarb"/>
    <property type="match status" value="1"/>
</dbReference>
<comment type="pathway">
    <text evidence="2">Polyol metabolism; (R,R)-butane-2,3-diol biosynthesis; (R,R)-butane-2,3-diol from pyruvate: step 2/3.</text>
</comment>
<dbReference type="EC" id="4.1.1.5" evidence="4"/>
<sequence>MTPSTPPNQIYQYSLLNALMSGLCNEGITARKLLQHGTQGLGTFANMDGELVMLDSTIYHFHADGSVVRAAADERIPFAMVTNFEAERVLHNQTIKEKSSVQGILDEVVPKTGNSFVAYRIHGVWKEMHVRMIRGREYPGQPLSEIGAKQAEYIYENISGTVIGFRSPVAWQGFSVAGHHLHFLSDDEKLGGHILQLRSGDEGVKVEVAVVADVHIELPRGEEFNEAEMVVDDEGIKRVEG</sequence>
<dbReference type="AlphaFoldDB" id="A0A166NQ32"/>
<keyword evidence="8" id="KW-0456">Lyase</keyword>
<proteinExistence type="inferred from homology"/>
<comment type="similarity">
    <text evidence="3">Belongs to the alpha-acetolactate decarboxylase family.</text>
</comment>
<accession>A0A166NQ32</accession>